<dbReference type="PANTHER" id="PTHR10353:SF136">
    <property type="entry name" value="ARYL-PHOSPHO-BETA-D-GLUCOSIDASE BGLC"/>
    <property type="match status" value="1"/>
</dbReference>
<keyword evidence="2 6" id="KW-0378">Hydrolase</keyword>
<dbReference type="GO" id="GO:0008422">
    <property type="term" value="F:beta-glucosidase activity"/>
    <property type="evidence" value="ECO:0007669"/>
    <property type="project" value="TreeGrafter"/>
</dbReference>
<evidence type="ECO:0000256" key="1">
    <source>
        <dbReference type="ARBA" id="ARBA00010838"/>
    </source>
</evidence>
<dbReference type="GO" id="GO:0016052">
    <property type="term" value="P:carbohydrate catabolic process"/>
    <property type="evidence" value="ECO:0007669"/>
    <property type="project" value="TreeGrafter"/>
</dbReference>
<dbReference type="HOGENOM" id="CLU_001859_0_1_9"/>
<evidence type="ECO:0000313" key="7">
    <source>
        <dbReference type="EMBL" id="CEN27906.1"/>
    </source>
</evidence>
<protein>
    <submittedName>
        <fullName evidence="7">Aryl-phospho-beta-D-glucosidase BglC</fullName>
    </submittedName>
</protein>
<dbReference type="PROSITE" id="PS00572">
    <property type="entry name" value="GLYCOSYL_HYDROL_F1_1"/>
    <property type="match status" value="1"/>
</dbReference>
<dbReference type="Proteomes" id="UP000033166">
    <property type="component" value="Chromosome I"/>
</dbReference>
<evidence type="ECO:0000256" key="6">
    <source>
        <dbReference type="RuleBase" id="RU004468"/>
    </source>
</evidence>
<dbReference type="Gene3D" id="3.20.20.80">
    <property type="entry name" value="Glycosidases"/>
    <property type="match status" value="1"/>
</dbReference>
<evidence type="ECO:0000256" key="5">
    <source>
        <dbReference type="RuleBase" id="RU003690"/>
    </source>
</evidence>
<evidence type="ECO:0000256" key="3">
    <source>
        <dbReference type="ARBA" id="ARBA00023295"/>
    </source>
</evidence>
<evidence type="ECO:0000256" key="2">
    <source>
        <dbReference type="ARBA" id="ARBA00022801"/>
    </source>
</evidence>
<dbReference type="PANTHER" id="PTHR10353">
    <property type="entry name" value="GLYCOSYL HYDROLASE"/>
    <property type="match status" value="1"/>
</dbReference>
<dbReference type="FunFam" id="3.20.20.80:FF:000004">
    <property type="entry name" value="Beta-glucosidase 6-phospho-beta-glucosidase"/>
    <property type="match status" value="1"/>
</dbReference>
<feature type="active site" description="Nucleophile" evidence="4">
    <location>
        <position position="382"/>
    </location>
</feature>
<gene>
    <name evidence="7" type="primary">bglC</name>
    <name evidence="7" type="ORF">LACPI_0706</name>
</gene>
<dbReference type="PROSITE" id="PS00653">
    <property type="entry name" value="GLYCOSYL_HYDROL_F1_2"/>
    <property type="match status" value="1"/>
</dbReference>
<organism evidence="7 8">
    <name type="scientific">Pseudolactococcus piscium MKFS47</name>
    <dbReference type="NCBI Taxonomy" id="297352"/>
    <lineage>
        <taxon>Bacteria</taxon>
        <taxon>Bacillati</taxon>
        <taxon>Bacillota</taxon>
        <taxon>Bacilli</taxon>
        <taxon>Lactobacillales</taxon>
        <taxon>Streptococcaceae</taxon>
        <taxon>Pseudolactococcus</taxon>
    </lineage>
</organism>
<dbReference type="PRINTS" id="PR00131">
    <property type="entry name" value="GLHYDRLASE1"/>
</dbReference>
<dbReference type="Pfam" id="PF00232">
    <property type="entry name" value="Glyco_hydro_1"/>
    <property type="match status" value="1"/>
</dbReference>
<dbReference type="RefSeq" id="WP_047915122.1">
    <property type="nucleotide sequence ID" value="NZ_LN774769.1"/>
</dbReference>
<sequence>MEHEQLVDFPKAFLWGSASAAYQVEGAYNEDGKGLSVWDHFVRIPGKTFKETTGDVAVDHYHRYQEDVKLMAEMGMKAYRFSIAWTRIFPEGVGQVSEAGLKFYSDLIDDLLANGIEPLVTIYHWDLPQALQDAYGGWESRQIIPDFVNYAATLFKAYGDRVSYWVSLNEQNIFTHMGWQTATHPPGKKDPKLFYQVNHHANLANAAVINKFHEMGIDGKIGPSFAYTPQYAVDSNPLNVLAAENAEEMMAHFWMDVYAYGEYPIVALNYLKARGLAPEFAPGDAALLKSARPDFMGLNFYQTATNAWNPIGGGVENKDSYQMNTTGKKGTAKESGIPGLQKTVQNPYVDTTNWDWTIDPTGLRIALRRISSRYRLPVLITENGLGEYDKLEAGQVHDDYRIDYLKKHVLAIKEALTDGVEVLGYTTWSYTDLLSWLNGYQKRYGFVYVDQDETMTGSLKRIPKDSYYWYKAVMASNGDDLSLLQ</sequence>
<dbReference type="GO" id="GO:0005829">
    <property type="term" value="C:cytosol"/>
    <property type="evidence" value="ECO:0007669"/>
    <property type="project" value="TreeGrafter"/>
</dbReference>
<dbReference type="InterPro" id="IPR033132">
    <property type="entry name" value="GH_1_N_CS"/>
</dbReference>
<dbReference type="InterPro" id="IPR018120">
    <property type="entry name" value="Glyco_hydro_1_AS"/>
</dbReference>
<dbReference type="InterPro" id="IPR017853">
    <property type="entry name" value="GH"/>
</dbReference>
<dbReference type="KEGG" id="lpk:LACPI_0706"/>
<evidence type="ECO:0000313" key="8">
    <source>
        <dbReference type="Proteomes" id="UP000033166"/>
    </source>
</evidence>
<dbReference type="EMBL" id="LN774769">
    <property type="protein sequence ID" value="CEN27906.1"/>
    <property type="molecule type" value="Genomic_DNA"/>
</dbReference>
<accession>A0A0D6DVY0</accession>
<keyword evidence="3 6" id="KW-0326">Glycosidase</keyword>
<dbReference type="InterPro" id="IPR001360">
    <property type="entry name" value="Glyco_hydro_1"/>
</dbReference>
<dbReference type="SUPFAM" id="SSF51445">
    <property type="entry name" value="(Trans)glycosidases"/>
    <property type="match status" value="1"/>
</dbReference>
<comment type="similarity">
    <text evidence="1 5">Belongs to the glycosyl hydrolase 1 family.</text>
</comment>
<evidence type="ECO:0000256" key="4">
    <source>
        <dbReference type="PROSITE-ProRule" id="PRU10055"/>
    </source>
</evidence>
<dbReference type="AlphaFoldDB" id="A0A0D6DVY0"/>
<name>A0A0D6DVY0_9LACT</name>
<proteinExistence type="inferred from homology"/>
<reference evidence="8" key="1">
    <citation type="submission" date="2015-01" db="EMBL/GenBank/DDBJ databases">
        <authorList>
            <person name="Andreevskaya M."/>
        </authorList>
    </citation>
    <scope>NUCLEOTIDE SEQUENCE [LARGE SCALE GENOMIC DNA]</scope>
    <source>
        <strain evidence="8">MKFS47</strain>
    </source>
</reference>